<keyword evidence="3" id="KW-1185">Reference proteome</keyword>
<dbReference type="GeneID" id="300573584"/>
<reference evidence="2 3" key="1">
    <citation type="submission" date="2018-01" db="EMBL/GenBank/DDBJ databases">
        <title>Genome characterization of the sugarcane-associated fungus Trichoderma ghanense CCMA-1212 and their application in lignocelulose bioconversion.</title>
        <authorList>
            <person name="Steindorff A.S."/>
            <person name="Mendes T.D."/>
            <person name="Vilela E.S.D."/>
            <person name="Rodrigues D.S."/>
            <person name="Formighieri E.F."/>
            <person name="Melo I.S."/>
            <person name="Favaro L.C.L."/>
        </authorList>
    </citation>
    <scope>NUCLEOTIDE SEQUENCE [LARGE SCALE GENOMIC DNA]</scope>
    <source>
        <strain evidence="2 3">CCMA-1212</strain>
    </source>
</reference>
<organism evidence="2 3">
    <name type="scientific">Trichoderma ghanense</name>
    <dbReference type="NCBI Taxonomy" id="65468"/>
    <lineage>
        <taxon>Eukaryota</taxon>
        <taxon>Fungi</taxon>
        <taxon>Dikarya</taxon>
        <taxon>Ascomycota</taxon>
        <taxon>Pezizomycotina</taxon>
        <taxon>Sordariomycetes</taxon>
        <taxon>Hypocreomycetidae</taxon>
        <taxon>Hypocreales</taxon>
        <taxon>Hypocreaceae</taxon>
        <taxon>Trichoderma</taxon>
    </lineage>
</organism>
<sequence length="161" mass="17720">MHDVNHPQVANAVCRRGLNGRSLPHSQSTLLRRASPAGQPRRADGALVRSFYPLETCDGVSTRRFWAWQGQHQGAKMVSDPPAAPPKRPALPASPTTCPQRHSGTAARVLWCSRPCPSESRPSRRGTEMEVEAFRRGAPSCCSLLPFCLPFCLPVKGWLIR</sequence>
<accession>A0ABY2HDC5</accession>
<protein>
    <submittedName>
        <fullName evidence="2">Uncharacterized protein</fullName>
    </submittedName>
</protein>
<feature type="region of interest" description="Disordered" evidence="1">
    <location>
        <begin position="76"/>
        <end position="100"/>
    </location>
</feature>
<feature type="region of interest" description="Disordered" evidence="1">
    <location>
        <begin position="18"/>
        <end position="43"/>
    </location>
</feature>
<name>A0ABY2HDC5_9HYPO</name>
<evidence type="ECO:0000313" key="2">
    <source>
        <dbReference type="EMBL" id="TFB06293.1"/>
    </source>
</evidence>
<gene>
    <name evidence="2" type="ORF">CCMA1212_001716</name>
</gene>
<comment type="caution">
    <text evidence="2">The sequence shown here is derived from an EMBL/GenBank/DDBJ whole genome shotgun (WGS) entry which is preliminary data.</text>
</comment>
<dbReference type="Proteomes" id="UP001642720">
    <property type="component" value="Unassembled WGS sequence"/>
</dbReference>
<evidence type="ECO:0000313" key="3">
    <source>
        <dbReference type="Proteomes" id="UP001642720"/>
    </source>
</evidence>
<proteinExistence type="predicted"/>
<evidence type="ECO:0000256" key="1">
    <source>
        <dbReference type="SAM" id="MobiDB-lite"/>
    </source>
</evidence>
<dbReference type="RefSeq" id="XP_073562494.1">
    <property type="nucleotide sequence ID" value="XM_073699134.1"/>
</dbReference>
<dbReference type="EMBL" id="PPTA01000002">
    <property type="protein sequence ID" value="TFB06293.1"/>
    <property type="molecule type" value="Genomic_DNA"/>
</dbReference>